<feature type="transmembrane region" description="Helical" evidence="5">
    <location>
        <begin position="542"/>
        <end position="566"/>
    </location>
</feature>
<dbReference type="PANTHER" id="PTHR23502:SF24">
    <property type="entry name" value="TRANSPORTER, PUTATIVE-RELATED"/>
    <property type="match status" value="1"/>
</dbReference>
<evidence type="ECO:0008006" key="10">
    <source>
        <dbReference type="Google" id="ProtNLM"/>
    </source>
</evidence>
<dbReference type="Pfam" id="PF00383">
    <property type="entry name" value="dCMP_cyt_deam_1"/>
    <property type="match status" value="1"/>
</dbReference>
<organism evidence="8 9">
    <name type="scientific">Petromyces alliaceus</name>
    <name type="common">Aspergillus alliaceus</name>
    <dbReference type="NCBI Taxonomy" id="209559"/>
    <lineage>
        <taxon>Eukaryota</taxon>
        <taxon>Fungi</taxon>
        <taxon>Dikarya</taxon>
        <taxon>Ascomycota</taxon>
        <taxon>Pezizomycotina</taxon>
        <taxon>Eurotiomycetes</taxon>
        <taxon>Eurotiomycetidae</taxon>
        <taxon>Eurotiales</taxon>
        <taxon>Aspergillaceae</taxon>
        <taxon>Aspergillus</taxon>
        <taxon>Aspergillus subgen. Circumdati</taxon>
    </lineage>
</organism>
<dbReference type="PROSITE" id="PS50850">
    <property type="entry name" value="MFS"/>
    <property type="match status" value="1"/>
</dbReference>
<reference evidence="8 9" key="1">
    <citation type="submission" date="2019-04" db="EMBL/GenBank/DDBJ databases">
        <title>Aspergillus burnettii sp. nov., novel species from soil in southeast Queensland.</title>
        <authorList>
            <person name="Gilchrist C.L.M."/>
            <person name="Pitt J.I."/>
            <person name="Lange L."/>
            <person name="Lacey H.J."/>
            <person name="Vuong D."/>
            <person name="Midgley D.J."/>
            <person name="Greenfield P."/>
            <person name="Bradbury M."/>
            <person name="Lacey E."/>
            <person name="Busk P.K."/>
            <person name="Pilgaard B."/>
            <person name="Chooi Y.H."/>
            <person name="Piggott A.M."/>
        </authorList>
    </citation>
    <scope>NUCLEOTIDE SEQUENCE [LARGE SCALE GENOMIC DNA]</scope>
    <source>
        <strain evidence="8 9">FRR 5400</strain>
    </source>
</reference>
<feature type="transmembrane region" description="Helical" evidence="5">
    <location>
        <begin position="610"/>
        <end position="632"/>
    </location>
</feature>
<evidence type="ECO:0000256" key="3">
    <source>
        <dbReference type="ARBA" id="ARBA00022989"/>
    </source>
</evidence>
<feature type="transmembrane region" description="Helical" evidence="5">
    <location>
        <begin position="436"/>
        <end position="455"/>
    </location>
</feature>
<dbReference type="GO" id="GO:0006139">
    <property type="term" value="P:nucleobase-containing compound metabolic process"/>
    <property type="evidence" value="ECO:0007669"/>
    <property type="project" value="UniProtKB-ARBA"/>
</dbReference>
<keyword evidence="3 5" id="KW-1133">Transmembrane helix</keyword>
<proteinExistence type="predicted"/>
<sequence length="655" mass="73144">MPPLTDQQLSAAAAACLELQRTAQDIHSKRPFAALLLAPDNSTIVMSSLSLSHVRHAEAELARNAADNFAREYLAQSTLLSTWEPCAMCAGTIYWANIGRLVYLASEKALQDIVGEGNPENLTLDLPCRMLFQRGQTEVEVIGPKISNSYSDNLSLRVTEEEALIRARNNPDEALPLCIIFSHNDRDNPRCWPKWRKWYITIMVSMLNVITTWCAGSISSGAPAIQSEFGVSAEVTTLCLSLYVLGYAVGPVLLAPLSEYFGRQPVYVVSWFLLFIFQLPIALAPNIGTIIVCRFIAGFAGGAPLTNTGGSISDLWHRNSSGGPMAVYGLSSTFGPPMALVVSGYMALDLGWRWIFWIMMAITGGWWTLLVLTVPETRHTIILRRKANRVRKLMKKENLKSAETLTDASASGRKGLDELFRITLTRPFRFLFTEPITLFSAIYNGFLYGLVYLFNEAFPLVFGPGKGHGFNIGQQGLTFLGMAIGPIIAFCFYPLQERYYLRRVKENDGKGVPEARMWMARLGAIFIPISLFWFGWTSYRSVHWIVPIIASSFFGAGIYIVILSILNYVVDSYQTYSASALAGVILVRNLVGAGFPLFATQMYERLNYEWASSLLGFLAILLVPIPFIFFYMGRAIRLRSPWAREHFDQNEDNPH</sequence>
<feature type="domain" description="Major facilitator superfamily (MFS) profile" evidence="6">
    <location>
        <begin position="200"/>
        <end position="636"/>
    </location>
</feature>
<dbReference type="Proteomes" id="UP000541154">
    <property type="component" value="Unassembled WGS sequence"/>
</dbReference>
<keyword evidence="2 5" id="KW-0812">Transmembrane</keyword>
<dbReference type="GO" id="GO:0022857">
    <property type="term" value="F:transmembrane transporter activity"/>
    <property type="evidence" value="ECO:0007669"/>
    <property type="project" value="InterPro"/>
</dbReference>
<dbReference type="PANTHER" id="PTHR23502">
    <property type="entry name" value="MAJOR FACILITATOR SUPERFAMILY"/>
    <property type="match status" value="1"/>
</dbReference>
<keyword evidence="9" id="KW-1185">Reference proteome</keyword>
<dbReference type="Pfam" id="PF07690">
    <property type="entry name" value="MFS_1"/>
    <property type="match status" value="1"/>
</dbReference>
<dbReference type="GO" id="GO:0003824">
    <property type="term" value="F:catalytic activity"/>
    <property type="evidence" value="ECO:0007669"/>
    <property type="project" value="InterPro"/>
</dbReference>
<dbReference type="AlphaFoldDB" id="A0A8H6E4E8"/>
<evidence type="ECO:0000313" key="8">
    <source>
        <dbReference type="EMBL" id="KAF5858018.1"/>
    </source>
</evidence>
<dbReference type="SUPFAM" id="SSF53927">
    <property type="entry name" value="Cytidine deaminase-like"/>
    <property type="match status" value="1"/>
</dbReference>
<dbReference type="InterPro" id="IPR036259">
    <property type="entry name" value="MFS_trans_sf"/>
</dbReference>
<comment type="subcellular location">
    <subcellularLocation>
        <location evidence="1">Membrane</location>
        <topology evidence="1">Multi-pass membrane protein</topology>
    </subcellularLocation>
</comment>
<dbReference type="InterPro" id="IPR020846">
    <property type="entry name" value="MFS_dom"/>
</dbReference>
<feature type="transmembrane region" description="Helical" evidence="5">
    <location>
        <begin position="198"/>
        <end position="219"/>
    </location>
</feature>
<dbReference type="InterPro" id="IPR002125">
    <property type="entry name" value="CMP_dCMP_dom"/>
</dbReference>
<feature type="transmembrane region" description="Helical" evidence="5">
    <location>
        <begin position="266"/>
        <end position="283"/>
    </location>
</feature>
<evidence type="ECO:0000256" key="5">
    <source>
        <dbReference type="SAM" id="Phobius"/>
    </source>
</evidence>
<protein>
    <recommendedName>
        <fullName evidence="10">Major facilitator superfamily (MFS) profile domain-containing protein</fullName>
    </recommendedName>
</protein>
<evidence type="ECO:0000313" key="9">
    <source>
        <dbReference type="Proteomes" id="UP000541154"/>
    </source>
</evidence>
<dbReference type="GO" id="GO:0005886">
    <property type="term" value="C:plasma membrane"/>
    <property type="evidence" value="ECO:0007669"/>
    <property type="project" value="TreeGrafter"/>
</dbReference>
<keyword evidence="4 5" id="KW-0472">Membrane</keyword>
<evidence type="ECO:0000259" key="6">
    <source>
        <dbReference type="PROSITE" id="PS50850"/>
    </source>
</evidence>
<dbReference type="InterPro" id="IPR011701">
    <property type="entry name" value="MFS"/>
</dbReference>
<dbReference type="EMBL" id="SPNV01000225">
    <property type="protein sequence ID" value="KAF5858018.1"/>
    <property type="molecule type" value="Genomic_DNA"/>
</dbReference>
<feature type="transmembrane region" description="Helical" evidence="5">
    <location>
        <begin position="231"/>
        <end position="254"/>
    </location>
</feature>
<dbReference type="SUPFAM" id="SSF103473">
    <property type="entry name" value="MFS general substrate transporter"/>
    <property type="match status" value="1"/>
</dbReference>
<dbReference type="CDD" id="cd17323">
    <property type="entry name" value="MFS_Tpo1_MDR_like"/>
    <property type="match status" value="1"/>
</dbReference>
<gene>
    <name evidence="8" type="ORF">ETB97_004949</name>
</gene>
<feature type="transmembrane region" description="Helical" evidence="5">
    <location>
        <begin position="516"/>
        <end position="536"/>
    </location>
</feature>
<dbReference type="PROSITE" id="PS51747">
    <property type="entry name" value="CYT_DCMP_DEAMINASES_2"/>
    <property type="match status" value="1"/>
</dbReference>
<feature type="transmembrane region" description="Helical" evidence="5">
    <location>
        <begin position="354"/>
        <end position="375"/>
    </location>
</feature>
<evidence type="ECO:0000256" key="1">
    <source>
        <dbReference type="ARBA" id="ARBA00004141"/>
    </source>
</evidence>
<dbReference type="CDD" id="cd01285">
    <property type="entry name" value="nucleoside_deaminase"/>
    <property type="match status" value="1"/>
</dbReference>
<dbReference type="Gene3D" id="3.40.140.10">
    <property type="entry name" value="Cytidine Deaminase, domain 2"/>
    <property type="match status" value="1"/>
</dbReference>
<feature type="transmembrane region" description="Helical" evidence="5">
    <location>
        <begin position="578"/>
        <end position="598"/>
    </location>
</feature>
<evidence type="ECO:0000256" key="2">
    <source>
        <dbReference type="ARBA" id="ARBA00022692"/>
    </source>
</evidence>
<dbReference type="FunFam" id="1.20.1250.20:FF:000653">
    <property type="entry name" value="Polyamine transporter, putative"/>
    <property type="match status" value="1"/>
</dbReference>
<name>A0A8H6E4E8_PETAA</name>
<dbReference type="Gene3D" id="1.20.1250.20">
    <property type="entry name" value="MFS general substrate transporter like domains"/>
    <property type="match status" value="1"/>
</dbReference>
<dbReference type="InterPro" id="IPR016193">
    <property type="entry name" value="Cytidine_deaminase-like"/>
</dbReference>
<feature type="domain" description="CMP/dCMP-type deaminase" evidence="7">
    <location>
        <begin position="5"/>
        <end position="117"/>
    </location>
</feature>
<evidence type="ECO:0000256" key="4">
    <source>
        <dbReference type="ARBA" id="ARBA00023136"/>
    </source>
</evidence>
<feature type="transmembrane region" description="Helical" evidence="5">
    <location>
        <begin position="475"/>
        <end position="495"/>
    </location>
</feature>
<accession>A0A8H6E4E8</accession>
<evidence type="ECO:0000259" key="7">
    <source>
        <dbReference type="PROSITE" id="PS51747"/>
    </source>
</evidence>
<comment type="caution">
    <text evidence="8">The sequence shown here is derived from an EMBL/GenBank/DDBJ whole genome shotgun (WGS) entry which is preliminary data.</text>
</comment>